<protein>
    <submittedName>
        <fullName evidence="4">AAA family ATPase</fullName>
    </submittedName>
</protein>
<dbReference type="AlphaFoldDB" id="A0A424YIN0"/>
<comment type="caution">
    <text evidence="4">The sequence shown here is derived from an EMBL/GenBank/DDBJ whole genome shotgun (WGS) entry which is preliminary data.</text>
</comment>
<reference evidence="4 5" key="1">
    <citation type="submission" date="2018-08" db="EMBL/GenBank/DDBJ databases">
        <title>The metabolism and importance of syntrophic acetate oxidation coupled to methane or sulfide production in haloalkaline environments.</title>
        <authorList>
            <person name="Timmers P.H.A."/>
            <person name="Vavourakis C.D."/>
            <person name="Sorokin D.Y."/>
            <person name="Sinninghe Damste J.S."/>
            <person name="Muyzer G."/>
            <person name="Stams A.J.M."/>
            <person name="Plugge C.M."/>
        </authorList>
    </citation>
    <scope>NUCLEOTIDE SEQUENCE [LARGE SCALE GENOMIC DNA]</scope>
    <source>
        <strain evidence="4">MSAO_Bac1</strain>
    </source>
</reference>
<dbReference type="SUPFAM" id="SSF52540">
    <property type="entry name" value="P-loop containing nucleoside triphosphate hydrolases"/>
    <property type="match status" value="1"/>
</dbReference>
<dbReference type="PANTHER" id="PTHR30050:SF4">
    <property type="entry name" value="ATP-BINDING PROTEIN RV3427C IN INSERTION SEQUENCE-RELATED"/>
    <property type="match status" value="1"/>
</dbReference>
<accession>A0A424YIN0</accession>
<evidence type="ECO:0000313" key="5">
    <source>
        <dbReference type="Proteomes" id="UP000285138"/>
    </source>
</evidence>
<evidence type="ECO:0000256" key="2">
    <source>
        <dbReference type="ARBA" id="ARBA00022840"/>
    </source>
</evidence>
<dbReference type="GO" id="GO:0005524">
    <property type="term" value="F:ATP binding"/>
    <property type="evidence" value="ECO:0007669"/>
    <property type="project" value="UniProtKB-KW"/>
</dbReference>
<gene>
    <name evidence="4" type="ORF">D5R97_00775</name>
</gene>
<dbReference type="PANTHER" id="PTHR30050">
    <property type="entry name" value="CHROMOSOMAL REPLICATION INITIATOR PROTEIN DNAA"/>
    <property type="match status" value="1"/>
</dbReference>
<evidence type="ECO:0000313" key="4">
    <source>
        <dbReference type="EMBL" id="RQD78233.1"/>
    </source>
</evidence>
<dbReference type="Pfam" id="PF01695">
    <property type="entry name" value="IstB_IS21"/>
    <property type="match status" value="1"/>
</dbReference>
<organism evidence="4 5">
    <name type="scientific">Candidatus Syntrophonatronum acetioxidans</name>
    <dbReference type="NCBI Taxonomy" id="1795816"/>
    <lineage>
        <taxon>Bacteria</taxon>
        <taxon>Bacillati</taxon>
        <taxon>Bacillota</taxon>
        <taxon>Clostridia</taxon>
        <taxon>Eubacteriales</taxon>
        <taxon>Syntrophomonadaceae</taxon>
        <taxon>Candidatus Syntrophonatronum</taxon>
    </lineage>
</organism>
<dbReference type="NCBIfam" id="NF038214">
    <property type="entry name" value="IS21_help_AAA"/>
    <property type="match status" value="1"/>
</dbReference>
<dbReference type="GO" id="GO:0006260">
    <property type="term" value="P:DNA replication"/>
    <property type="evidence" value="ECO:0007669"/>
    <property type="project" value="TreeGrafter"/>
</dbReference>
<sequence>MIDQQTIEKLKKMRLYGMAECLQNQRAKDGLSFEERLGLLVDYEWTCRQNRRLQRLLKEAKLKLNACMEDIDYQHPRNLDKNLITSLRKGQWLLEHKNVLFTGPTGTGKTYLICALGNMACRLGFSARYYRLSDLMSDLKITRADGTYPKFTNKLAKTHLLIIDDFGLEKLPPVESKDLLELIDDRIYSACTVVAGQLPVEHWHSVIGEPAIADAIVDRLIHGSYKNYLNGDSMRKKYVE</sequence>
<evidence type="ECO:0000256" key="1">
    <source>
        <dbReference type="ARBA" id="ARBA00022741"/>
    </source>
</evidence>
<dbReference type="PIRSF" id="PIRSF003073">
    <property type="entry name" value="DNAC_TnpB_IstB"/>
    <property type="match status" value="1"/>
</dbReference>
<dbReference type="Gene3D" id="3.40.50.300">
    <property type="entry name" value="P-loop containing nucleotide triphosphate hydrolases"/>
    <property type="match status" value="1"/>
</dbReference>
<name>A0A424YIN0_9FIRM</name>
<dbReference type="InterPro" id="IPR027417">
    <property type="entry name" value="P-loop_NTPase"/>
</dbReference>
<dbReference type="CDD" id="cd00009">
    <property type="entry name" value="AAA"/>
    <property type="match status" value="1"/>
</dbReference>
<dbReference type="Proteomes" id="UP000285138">
    <property type="component" value="Unassembled WGS sequence"/>
</dbReference>
<dbReference type="InterPro" id="IPR047661">
    <property type="entry name" value="IstB"/>
</dbReference>
<dbReference type="InterPro" id="IPR002611">
    <property type="entry name" value="IstB_ATP-bd"/>
</dbReference>
<dbReference type="InterPro" id="IPR028350">
    <property type="entry name" value="DNAC/IstB-like"/>
</dbReference>
<evidence type="ECO:0000259" key="3">
    <source>
        <dbReference type="Pfam" id="PF01695"/>
    </source>
</evidence>
<keyword evidence="2" id="KW-0067">ATP-binding</keyword>
<keyword evidence="1" id="KW-0547">Nucleotide-binding</keyword>
<dbReference type="EMBL" id="QZAA01000031">
    <property type="protein sequence ID" value="RQD78233.1"/>
    <property type="molecule type" value="Genomic_DNA"/>
</dbReference>
<proteinExistence type="predicted"/>
<feature type="domain" description="IstB-like ATP-binding" evidence="3">
    <location>
        <begin position="9"/>
        <end position="237"/>
    </location>
</feature>